<proteinExistence type="predicted"/>
<comment type="caution">
    <text evidence="2">The sequence shown here is derived from an EMBL/GenBank/DDBJ whole genome shotgun (WGS) entry which is preliminary data.</text>
</comment>
<feature type="domain" description="Glycosyltransferase 2-like" evidence="1">
    <location>
        <begin position="16"/>
        <end position="127"/>
    </location>
</feature>
<dbReference type="PANTHER" id="PTHR22916:SF3">
    <property type="entry name" value="UDP-GLCNAC:BETAGAL BETA-1,3-N-ACETYLGLUCOSAMINYLTRANSFERASE-LIKE PROTEIN 1"/>
    <property type="match status" value="1"/>
</dbReference>
<dbReference type="CDD" id="cd00761">
    <property type="entry name" value="Glyco_tranf_GTA_type"/>
    <property type="match status" value="1"/>
</dbReference>
<dbReference type="InterPro" id="IPR029044">
    <property type="entry name" value="Nucleotide-diphossugar_trans"/>
</dbReference>
<keyword evidence="2" id="KW-0328">Glycosyltransferase</keyword>
<evidence type="ECO:0000313" key="2">
    <source>
        <dbReference type="EMBL" id="MDP4536912.1"/>
    </source>
</evidence>
<organism evidence="2 3">
    <name type="scientific">Alkalimonas collagenimarina</name>
    <dbReference type="NCBI Taxonomy" id="400390"/>
    <lineage>
        <taxon>Bacteria</taxon>
        <taxon>Pseudomonadati</taxon>
        <taxon>Pseudomonadota</taxon>
        <taxon>Gammaproteobacteria</taxon>
        <taxon>Alkalimonas</taxon>
    </lineage>
</organism>
<accession>A0ABT9H0T2</accession>
<keyword evidence="2" id="KW-0808">Transferase</keyword>
<evidence type="ECO:0000259" key="1">
    <source>
        <dbReference type="Pfam" id="PF00535"/>
    </source>
</evidence>
<evidence type="ECO:0000313" key="3">
    <source>
        <dbReference type="Proteomes" id="UP001231616"/>
    </source>
</evidence>
<keyword evidence="3" id="KW-1185">Reference proteome</keyword>
<dbReference type="Pfam" id="PF00535">
    <property type="entry name" value="Glycos_transf_2"/>
    <property type="match status" value="1"/>
</dbReference>
<dbReference type="Proteomes" id="UP001231616">
    <property type="component" value="Unassembled WGS sequence"/>
</dbReference>
<reference evidence="2 3" key="1">
    <citation type="submission" date="2023-08" db="EMBL/GenBank/DDBJ databases">
        <authorList>
            <person name="Joshi A."/>
            <person name="Thite S."/>
        </authorList>
    </citation>
    <scope>NUCLEOTIDE SEQUENCE [LARGE SCALE GENOMIC DNA]</scope>
    <source>
        <strain evidence="2 3">AC40</strain>
    </source>
</reference>
<dbReference type="PANTHER" id="PTHR22916">
    <property type="entry name" value="GLYCOSYLTRANSFERASE"/>
    <property type="match status" value="1"/>
</dbReference>
<dbReference type="EC" id="2.4.-.-" evidence="2"/>
<protein>
    <submittedName>
        <fullName evidence="2">Glycosyltransferase family 2 protein</fullName>
        <ecNumber evidence="2">2.4.-.-</ecNumber>
    </submittedName>
</protein>
<sequence length="268" mass="30524">MPDVKKEQEQSQPLVSVIMPAYNSGEFIAASIRSVLDQDYTNWELLIVNDCSTDNTRGVIKSFITDPRIQLLDNRHNLGGAGSRNRAIEHARGRFIAFLDSDDLWSTDKLSKQIGFMLSNAIAFSFSGYSTMTEAGAVKESIQVPEKISFSQLLKHNYIGCLTAVYDAEQLGKVYMPLVRKRQDFALWLEILKQIDFAYGLPANLGFYRIRTGSLSANKKDAFTYYWRVLRDVGECGFFSAAYNISWYMFIVFLKKKMTGVYHKFFIG</sequence>
<dbReference type="SUPFAM" id="SSF53448">
    <property type="entry name" value="Nucleotide-diphospho-sugar transferases"/>
    <property type="match status" value="1"/>
</dbReference>
<dbReference type="GO" id="GO:0016757">
    <property type="term" value="F:glycosyltransferase activity"/>
    <property type="evidence" value="ECO:0007669"/>
    <property type="project" value="UniProtKB-KW"/>
</dbReference>
<gene>
    <name evidence="2" type="ORF">Q3O60_11980</name>
</gene>
<name>A0ABT9H0T2_9GAMM</name>
<dbReference type="EMBL" id="JAUZVZ010000016">
    <property type="protein sequence ID" value="MDP4536912.1"/>
    <property type="molecule type" value="Genomic_DNA"/>
</dbReference>
<dbReference type="RefSeq" id="WP_305894177.1">
    <property type="nucleotide sequence ID" value="NZ_JAUZVZ010000016.1"/>
</dbReference>
<dbReference type="InterPro" id="IPR001173">
    <property type="entry name" value="Glyco_trans_2-like"/>
</dbReference>
<dbReference type="Gene3D" id="3.90.550.10">
    <property type="entry name" value="Spore Coat Polysaccharide Biosynthesis Protein SpsA, Chain A"/>
    <property type="match status" value="1"/>
</dbReference>